<dbReference type="Proteomes" id="UP000001593">
    <property type="component" value="Unassembled WGS sequence"/>
</dbReference>
<organism evidence="7 8">
    <name type="scientific">Nematostella vectensis</name>
    <name type="common">Starlet sea anemone</name>
    <dbReference type="NCBI Taxonomy" id="45351"/>
    <lineage>
        <taxon>Eukaryota</taxon>
        <taxon>Metazoa</taxon>
        <taxon>Cnidaria</taxon>
        <taxon>Anthozoa</taxon>
        <taxon>Hexacorallia</taxon>
        <taxon>Actiniaria</taxon>
        <taxon>Edwardsiidae</taxon>
        <taxon>Nematostella</taxon>
    </lineage>
</organism>
<dbReference type="GO" id="GO:0016779">
    <property type="term" value="F:nucleotidyltransferase activity"/>
    <property type="evidence" value="ECO:0007669"/>
    <property type="project" value="UniProtKB-ARBA"/>
</dbReference>
<dbReference type="GO" id="GO:0005524">
    <property type="term" value="F:ATP binding"/>
    <property type="evidence" value="ECO:0007669"/>
    <property type="project" value="UniProtKB-KW"/>
</dbReference>
<gene>
    <name evidence="7" type="ORF">NEMVEDRAFT_v1g242056</name>
</gene>
<feature type="domain" description="Mab-21-like nucleotidyltransferase" evidence="4">
    <location>
        <begin position="60"/>
        <end position="221"/>
    </location>
</feature>
<evidence type="ECO:0000256" key="2">
    <source>
        <dbReference type="ARBA" id="ARBA00008307"/>
    </source>
</evidence>
<dbReference type="EMBL" id="KU746944">
    <property type="protein sequence ID" value="AOP31999.1"/>
    <property type="molecule type" value="mRNA"/>
</dbReference>
<dbReference type="STRING" id="45351.A7S0T1"/>
<protein>
    <submittedName>
        <fullName evidence="6">Mab21-like 2</fullName>
    </submittedName>
</protein>
<evidence type="ECO:0000259" key="5">
    <source>
        <dbReference type="Pfam" id="PF20266"/>
    </source>
</evidence>
<dbReference type="PANTHER" id="PTHR10656">
    <property type="entry name" value="CELL FATE DETERMINING PROTEIN MAB21-RELATED"/>
    <property type="match status" value="1"/>
</dbReference>
<feature type="domain" description="Mab-21-like HhH/H2TH-like" evidence="5">
    <location>
        <begin position="231"/>
        <end position="319"/>
    </location>
</feature>
<evidence type="ECO:0000313" key="6">
    <source>
        <dbReference type="EMBL" id="AOP31999.1"/>
    </source>
</evidence>
<keyword evidence="3" id="KW-0067">ATP-binding</keyword>
<dbReference type="InterPro" id="IPR046906">
    <property type="entry name" value="Mab-21_HhH/H2TH-like"/>
</dbReference>
<dbReference type="Gene3D" id="3.30.460.90">
    <property type="match status" value="1"/>
</dbReference>
<dbReference type="HOGENOM" id="CLU_040428_0_1_1"/>
<reference evidence="6" key="2">
    <citation type="submission" date="2016-02" db="EMBL/GenBank/DDBJ databases">
        <title>Erk-MAPK signaling is required for endodermal and ectodermal patterning prior to the onset of gastrulation in the sea anemone Nematostella vectensis.</title>
        <authorList>
            <person name="Johnston H."/>
            <person name="Amiel A.R."/>
            <person name="Chock T."/>
            <person name="Dahlin P."/>
            <person name="Steinworth B."/>
            <person name="Iglesias M."/>
            <person name="Layden M."/>
            <person name="Rottinger E."/>
            <person name="Martindale M.Q."/>
        </authorList>
    </citation>
    <scope>NUCLEOTIDE SEQUENCE</scope>
</reference>
<keyword evidence="8" id="KW-1185">Reference proteome</keyword>
<evidence type="ECO:0000313" key="7">
    <source>
        <dbReference type="EMBL" id="EDO42726.1"/>
    </source>
</evidence>
<reference evidence="7 8" key="1">
    <citation type="journal article" date="2007" name="Science">
        <title>Sea anemone genome reveals ancestral eumetazoan gene repertoire and genomic organization.</title>
        <authorList>
            <person name="Putnam N.H."/>
            <person name="Srivastava M."/>
            <person name="Hellsten U."/>
            <person name="Dirks B."/>
            <person name="Chapman J."/>
            <person name="Salamov A."/>
            <person name="Terry A."/>
            <person name="Shapiro H."/>
            <person name="Lindquist E."/>
            <person name="Kapitonov V.V."/>
            <person name="Jurka J."/>
            <person name="Genikhovich G."/>
            <person name="Grigoriev I.V."/>
            <person name="Lucas S.M."/>
            <person name="Steele R.E."/>
            <person name="Finnerty J.R."/>
            <person name="Technau U."/>
            <person name="Martindale M.Q."/>
            <person name="Rokhsar D.S."/>
        </authorList>
    </citation>
    <scope>NUCLEOTIDE SEQUENCE [LARGE SCALE GENOMIC DNA]</scope>
    <source>
        <strain evidence="8">CH2 X CH6</strain>
        <strain evidence="7">CH2 x CH6</strain>
    </source>
</reference>
<comment type="cofactor">
    <cofactor evidence="1">
        <name>Mg(2+)</name>
        <dbReference type="ChEBI" id="CHEBI:18420"/>
    </cofactor>
</comment>
<dbReference type="InterPro" id="IPR046903">
    <property type="entry name" value="Mab-21-like_nuc_Trfase"/>
</dbReference>
<sequence>MGEVSNYSLNQYFSQKITIHQDAKQKALAAWQPPVQKILKFVEERDTYYKFDRLLMTGSYYERAKVKNPDEFDLMIEIDKEQLLKKKPGAEVYPENPPLGYSLLRGVSHGQTVVINATGIKSTASGLVNQAVQNYQYGLIIDGKTYAVDLTFAFKVNEWPSAANEWARRCRGGWPSRDLIEEIVKDGCHVVAKKPEIFQGTSKGSLCWRYSFSTAEKKLFQKGFSGDAGTCMKQVLRLLKSLREDYMKYMGPLTSYHLKTIVFYECERFPDPSDWDSSKLAERFKSAVLLLQYFIKKKYLPHYFIQNLNLFGTPKFNDQVFQSLLNGTEMFLVW</sequence>
<evidence type="ECO:0000256" key="1">
    <source>
        <dbReference type="ARBA" id="ARBA00001946"/>
    </source>
</evidence>
<dbReference type="OMA" id="WSKKARW"/>
<accession>A7S0T1</accession>
<proteinExistence type="evidence at transcript level"/>
<comment type="similarity">
    <text evidence="2">Belongs to the mab-21 family.</text>
</comment>
<evidence type="ECO:0000259" key="4">
    <source>
        <dbReference type="Pfam" id="PF03281"/>
    </source>
</evidence>
<evidence type="ECO:0000313" key="8">
    <source>
        <dbReference type="Proteomes" id="UP000001593"/>
    </source>
</evidence>
<evidence type="ECO:0000256" key="3">
    <source>
        <dbReference type="ARBA" id="ARBA00022840"/>
    </source>
</evidence>
<dbReference type="EMBL" id="DS469561">
    <property type="protein sequence ID" value="EDO42726.1"/>
    <property type="molecule type" value="Genomic_DNA"/>
</dbReference>
<dbReference type="PANTHER" id="PTHR10656:SF70">
    <property type="entry name" value="PROTEIN MAB-21-RELATED"/>
    <property type="match status" value="1"/>
</dbReference>
<dbReference type="Pfam" id="PF20266">
    <property type="entry name" value="Mab-21_C"/>
    <property type="match status" value="1"/>
</dbReference>
<dbReference type="InterPro" id="IPR024810">
    <property type="entry name" value="MAB21L/cGLR"/>
</dbReference>
<dbReference type="Pfam" id="PF03281">
    <property type="entry name" value="Mab-21"/>
    <property type="match status" value="1"/>
</dbReference>
<dbReference type="Gene3D" id="1.10.1410.40">
    <property type="match status" value="1"/>
</dbReference>
<name>A7S0T1_NEMVE</name>
<dbReference type="InParanoid" id="A7S0T1"/>
<keyword evidence="3" id="KW-0547">Nucleotide-binding</keyword>
<dbReference type="eggNOG" id="KOG3963">
    <property type="taxonomic scope" value="Eukaryota"/>
</dbReference>
<dbReference type="AlphaFoldDB" id="A7S0T1"/>
<dbReference type="SMART" id="SM01265">
    <property type="entry name" value="Mab-21"/>
    <property type="match status" value="1"/>
</dbReference>